<comment type="caution">
    <text evidence="2">The sequence shown here is derived from an EMBL/GenBank/DDBJ whole genome shotgun (WGS) entry which is preliminary data.</text>
</comment>
<feature type="transmembrane region" description="Helical" evidence="1">
    <location>
        <begin position="6"/>
        <end position="23"/>
    </location>
</feature>
<gene>
    <name evidence="2" type="ORF">Ade02nite_62890</name>
</gene>
<dbReference type="EMBL" id="BOMI01000125">
    <property type="protein sequence ID" value="GID77648.1"/>
    <property type="molecule type" value="Genomic_DNA"/>
</dbReference>
<reference evidence="2 3" key="1">
    <citation type="submission" date="2021-01" db="EMBL/GenBank/DDBJ databases">
        <title>Whole genome shotgun sequence of Actinoplanes deccanensis NBRC 13994.</title>
        <authorList>
            <person name="Komaki H."/>
            <person name="Tamura T."/>
        </authorList>
    </citation>
    <scope>NUCLEOTIDE SEQUENCE [LARGE SCALE GENOMIC DNA]</scope>
    <source>
        <strain evidence="2 3">NBRC 13994</strain>
    </source>
</reference>
<proteinExistence type="predicted"/>
<accession>A0ABQ3YC93</accession>
<keyword evidence="1" id="KW-0472">Membrane</keyword>
<sequence length="154" mass="17025">MEILEVIGICIVAALVVLFAIFFRRRLLMVGGGTIRLQIHISTLVPGRGWSTAIGQFVGGELRIHRIFSFAFRPKRVLDRGALVIEERRRPVGPERLTIPGHWVVLRLATATDEIEIAMAESTVTGFLSWLEAAPPGPPGSIARPVIRPRTIEN</sequence>
<protein>
    <recommendedName>
        <fullName evidence="4">DUF2550 family protein</fullName>
    </recommendedName>
</protein>
<dbReference type="RefSeq" id="WP_203771827.1">
    <property type="nucleotide sequence ID" value="NZ_BAAABO010000043.1"/>
</dbReference>
<dbReference type="InterPro" id="IPR019675">
    <property type="entry name" value="DUF2550"/>
</dbReference>
<evidence type="ECO:0000256" key="1">
    <source>
        <dbReference type="SAM" id="Phobius"/>
    </source>
</evidence>
<dbReference type="Proteomes" id="UP000609879">
    <property type="component" value="Unassembled WGS sequence"/>
</dbReference>
<evidence type="ECO:0000313" key="3">
    <source>
        <dbReference type="Proteomes" id="UP000609879"/>
    </source>
</evidence>
<evidence type="ECO:0008006" key="4">
    <source>
        <dbReference type="Google" id="ProtNLM"/>
    </source>
</evidence>
<name>A0ABQ3YC93_9ACTN</name>
<keyword evidence="3" id="KW-1185">Reference proteome</keyword>
<dbReference type="Pfam" id="PF10739">
    <property type="entry name" value="DUF2550"/>
    <property type="match status" value="1"/>
</dbReference>
<keyword evidence="1" id="KW-0812">Transmembrane</keyword>
<organism evidence="2 3">
    <name type="scientific">Paractinoplanes deccanensis</name>
    <dbReference type="NCBI Taxonomy" id="113561"/>
    <lineage>
        <taxon>Bacteria</taxon>
        <taxon>Bacillati</taxon>
        <taxon>Actinomycetota</taxon>
        <taxon>Actinomycetes</taxon>
        <taxon>Micromonosporales</taxon>
        <taxon>Micromonosporaceae</taxon>
        <taxon>Paractinoplanes</taxon>
    </lineage>
</organism>
<keyword evidence="1" id="KW-1133">Transmembrane helix</keyword>
<evidence type="ECO:0000313" key="2">
    <source>
        <dbReference type="EMBL" id="GID77648.1"/>
    </source>
</evidence>